<evidence type="ECO:0000259" key="2">
    <source>
        <dbReference type="SMART" id="SM00822"/>
    </source>
</evidence>
<dbReference type="Proteomes" id="UP000198658">
    <property type="component" value="Unassembled WGS sequence"/>
</dbReference>
<sequence>MNHLRPVAIVTGSGTGVGCAIAHKLAESGWNLVVNYTRSSEAARHTAEELQGKGAEVLLVQADIAVDADCRKLATEAEAKWGRIDGLVNNAGVTRFCPAAELDGLEADDFQRVMGVNVVGTYQMTRACVPALKKSDCGSVLNISSQAGFSGLGSSIAYAASKAAINNMTLALARALAPEIRVNALCPGFVNTRWVKGSMDDATYKRFQKHINEMTPLGRMTEAEEVAETAHFLLTTRAPITGELLGIDGGNHLTVNAPNFTP</sequence>
<dbReference type="GO" id="GO:0032787">
    <property type="term" value="P:monocarboxylic acid metabolic process"/>
    <property type="evidence" value="ECO:0007669"/>
    <property type="project" value="UniProtKB-ARBA"/>
</dbReference>
<name>A0A1H3W129_9GAMM</name>
<dbReference type="InterPro" id="IPR050259">
    <property type="entry name" value="SDR"/>
</dbReference>
<organism evidence="3 4">
    <name type="scientific">Microbulbifer marinus</name>
    <dbReference type="NCBI Taxonomy" id="658218"/>
    <lineage>
        <taxon>Bacteria</taxon>
        <taxon>Pseudomonadati</taxon>
        <taxon>Pseudomonadota</taxon>
        <taxon>Gammaproteobacteria</taxon>
        <taxon>Cellvibrionales</taxon>
        <taxon>Microbulbiferaceae</taxon>
        <taxon>Microbulbifer</taxon>
    </lineage>
</organism>
<dbReference type="Gene3D" id="3.40.50.720">
    <property type="entry name" value="NAD(P)-binding Rossmann-like Domain"/>
    <property type="match status" value="1"/>
</dbReference>
<dbReference type="PRINTS" id="PR00080">
    <property type="entry name" value="SDRFAMILY"/>
</dbReference>
<dbReference type="PANTHER" id="PTHR42879">
    <property type="entry name" value="3-OXOACYL-(ACYL-CARRIER-PROTEIN) REDUCTASE"/>
    <property type="match status" value="1"/>
</dbReference>
<protein>
    <submittedName>
        <fullName evidence="3">3-oxoacyl-[acyl-carrier protein] reductase</fullName>
    </submittedName>
</protein>
<dbReference type="Pfam" id="PF13561">
    <property type="entry name" value="adh_short_C2"/>
    <property type="match status" value="1"/>
</dbReference>
<dbReference type="InterPro" id="IPR057326">
    <property type="entry name" value="KR_dom"/>
</dbReference>
<dbReference type="OrthoDB" id="20590at2"/>
<feature type="domain" description="Ketoreductase" evidence="2">
    <location>
        <begin position="6"/>
        <end position="188"/>
    </location>
</feature>
<dbReference type="FunFam" id="3.40.50.720:FF:000084">
    <property type="entry name" value="Short-chain dehydrogenase reductase"/>
    <property type="match status" value="1"/>
</dbReference>
<dbReference type="InterPro" id="IPR002347">
    <property type="entry name" value="SDR_fam"/>
</dbReference>
<accession>A0A1H3W129</accession>
<dbReference type="CDD" id="cd05233">
    <property type="entry name" value="SDR_c"/>
    <property type="match status" value="1"/>
</dbReference>
<evidence type="ECO:0000313" key="3">
    <source>
        <dbReference type="EMBL" id="SDZ80670.1"/>
    </source>
</evidence>
<dbReference type="PROSITE" id="PS00061">
    <property type="entry name" value="ADH_SHORT"/>
    <property type="match status" value="1"/>
</dbReference>
<comment type="similarity">
    <text evidence="1">Belongs to the short-chain dehydrogenases/reductases (SDR) family.</text>
</comment>
<proteinExistence type="inferred from homology"/>
<dbReference type="PRINTS" id="PR00081">
    <property type="entry name" value="GDHRDH"/>
</dbReference>
<dbReference type="InterPro" id="IPR020904">
    <property type="entry name" value="Sc_DH/Rdtase_CS"/>
</dbReference>
<keyword evidence="4" id="KW-1185">Reference proteome</keyword>
<dbReference type="SMART" id="SM00822">
    <property type="entry name" value="PKS_KR"/>
    <property type="match status" value="1"/>
</dbReference>
<reference evidence="4" key="1">
    <citation type="submission" date="2016-10" db="EMBL/GenBank/DDBJ databases">
        <authorList>
            <person name="Varghese N."/>
            <person name="Submissions S."/>
        </authorList>
    </citation>
    <scope>NUCLEOTIDE SEQUENCE [LARGE SCALE GENOMIC DNA]</scope>
    <source>
        <strain evidence="4">CGMCC 1.10657</strain>
    </source>
</reference>
<gene>
    <name evidence="3" type="ORF">SAMN05216562_0458</name>
</gene>
<evidence type="ECO:0000256" key="1">
    <source>
        <dbReference type="ARBA" id="ARBA00006484"/>
    </source>
</evidence>
<dbReference type="STRING" id="658218.SAMN05216562_0458"/>
<dbReference type="RefSeq" id="WP_091384711.1">
    <property type="nucleotide sequence ID" value="NZ_FNQO01000001.1"/>
</dbReference>
<dbReference type="InterPro" id="IPR036291">
    <property type="entry name" value="NAD(P)-bd_dom_sf"/>
</dbReference>
<evidence type="ECO:0000313" key="4">
    <source>
        <dbReference type="Proteomes" id="UP000198658"/>
    </source>
</evidence>
<dbReference type="SUPFAM" id="SSF51735">
    <property type="entry name" value="NAD(P)-binding Rossmann-fold domains"/>
    <property type="match status" value="1"/>
</dbReference>
<dbReference type="AlphaFoldDB" id="A0A1H3W129"/>
<dbReference type="PROSITE" id="PS51257">
    <property type="entry name" value="PROKAR_LIPOPROTEIN"/>
    <property type="match status" value="1"/>
</dbReference>
<dbReference type="EMBL" id="FNQO01000001">
    <property type="protein sequence ID" value="SDZ80670.1"/>
    <property type="molecule type" value="Genomic_DNA"/>
</dbReference>
<dbReference type="PANTHER" id="PTHR42879:SF2">
    <property type="entry name" value="3-OXOACYL-[ACYL-CARRIER-PROTEIN] REDUCTASE FABG"/>
    <property type="match status" value="1"/>
</dbReference>